<gene>
    <name evidence="2" type="ORF">C3K47_16360</name>
</gene>
<protein>
    <submittedName>
        <fullName evidence="2">Uncharacterized protein</fullName>
    </submittedName>
</protein>
<sequence length="175" mass="19238">METVKTMKTNLKLVAILSLSLAVVTLSVQGGTHKPRVTYEKSSASLSIPSDTAIVNRIEEVNLCLSTTIQKNCTTVASVYHSNTTSMFKVPENEVPAETQALNELIRFKIDAQPEVSLEEPVELTLAELVKFKVSTDKEAEIQEPENCSLSISELIKFQAPTLDDSVSQLEQIVE</sequence>
<dbReference type="EMBL" id="PQVF01000013">
    <property type="protein sequence ID" value="POY35154.1"/>
    <property type="molecule type" value="Genomic_DNA"/>
</dbReference>
<proteinExistence type="predicted"/>
<keyword evidence="3" id="KW-1185">Reference proteome</keyword>
<comment type="caution">
    <text evidence="2">The sequence shown here is derived from an EMBL/GenBank/DDBJ whole genome shotgun (WGS) entry which is preliminary data.</text>
</comment>
<dbReference type="Proteomes" id="UP000236893">
    <property type="component" value="Unassembled WGS sequence"/>
</dbReference>
<evidence type="ECO:0000256" key="1">
    <source>
        <dbReference type="SAM" id="SignalP"/>
    </source>
</evidence>
<feature type="chain" id="PRO_5015627082" evidence="1">
    <location>
        <begin position="31"/>
        <end position="175"/>
    </location>
</feature>
<name>A0A2S4ZXS6_9SPHI</name>
<dbReference type="RefSeq" id="WP_103790242.1">
    <property type="nucleotide sequence ID" value="NZ_PQVF01000013.1"/>
</dbReference>
<keyword evidence="1" id="KW-0732">Signal</keyword>
<feature type="signal peptide" evidence="1">
    <location>
        <begin position="1"/>
        <end position="30"/>
    </location>
</feature>
<evidence type="ECO:0000313" key="3">
    <source>
        <dbReference type="Proteomes" id="UP000236893"/>
    </source>
</evidence>
<accession>A0A2S4ZXS6</accession>
<evidence type="ECO:0000313" key="2">
    <source>
        <dbReference type="EMBL" id="POY35154.1"/>
    </source>
</evidence>
<dbReference type="AlphaFoldDB" id="A0A2S4ZXS6"/>
<organism evidence="2 3">
    <name type="scientific">Solitalea longa</name>
    <dbReference type="NCBI Taxonomy" id="2079460"/>
    <lineage>
        <taxon>Bacteria</taxon>
        <taxon>Pseudomonadati</taxon>
        <taxon>Bacteroidota</taxon>
        <taxon>Sphingobacteriia</taxon>
        <taxon>Sphingobacteriales</taxon>
        <taxon>Sphingobacteriaceae</taxon>
        <taxon>Solitalea</taxon>
    </lineage>
</organism>
<reference evidence="2 3" key="1">
    <citation type="submission" date="2018-01" db="EMBL/GenBank/DDBJ databases">
        <authorList>
            <person name="Gaut B.S."/>
            <person name="Morton B.R."/>
            <person name="Clegg M.T."/>
            <person name="Duvall M.R."/>
        </authorList>
    </citation>
    <scope>NUCLEOTIDE SEQUENCE [LARGE SCALE GENOMIC DNA]</scope>
    <source>
        <strain evidence="2 3">HR-AV</strain>
    </source>
</reference>